<feature type="region of interest" description="Disordered" evidence="2">
    <location>
        <begin position="185"/>
        <end position="234"/>
    </location>
</feature>
<keyword evidence="4" id="KW-1185">Reference proteome</keyword>
<feature type="compositionally biased region" description="Basic and acidic residues" evidence="2">
    <location>
        <begin position="99"/>
        <end position="117"/>
    </location>
</feature>
<organism evidence="3 4">
    <name type="scientific">[Myrmecia] bisecta</name>
    <dbReference type="NCBI Taxonomy" id="41462"/>
    <lineage>
        <taxon>Eukaryota</taxon>
        <taxon>Viridiplantae</taxon>
        <taxon>Chlorophyta</taxon>
        <taxon>core chlorophytes</taxon>
        <taxon>Trebouxiophyceae</taxon>
        <taxon>Trebouxiales</taxon>
        <taxon>Trebouxiaceae</taxon>
        <taxon>Myrmecia</taxon>
    </lineage>
</organism>
<comment type="caution">
    <text evidence="3">The sequence shown here is derived from an EMBL/GenBank/DDBJ whole genome shotgun (WGS) entry which is preliminary data.</text>
</comment>
<feature type="region of interest" description="Disordered" evidence="2">
    <location>
        <begin position="309"/>
        <end position="355"/>
    </location>
</feature>
<feature type="compositionally biased region" description="Basic and acidic residues" evidence="2">
    <location>
        <begin position="335"/>
        <end position="350"/>
    </location>
</feature>
<sequence>MHRFQPLIDSMEAQGGPVLQAQDPPSHHVRTRRDQALPMLQKAHQGDEDDGGFPKARGLLAVQKQAGGRSLLPAGAGALAQSAATVSKQASELIGTDKALDTELPSHAKGSSKDQAEGPRYSRSAVHRPTGSFARGDAALTTEAGAPQQAQTGGSSNAVEPHEQGVADATTLDDLDFGLFGGGSRARAPSAGRRRGAAAASTQPAIHPALGFDPEEAGRSKAPEGSVSTGVASGGNATAVGPKAILTSYEFPGSKADKTAPKRNPPAASSGHLPQQTSLQEEAVPPKKPAMATEAATTAVDHCALAASNFPQEGEAVPRKKPAPTDHGSFWELGDPYRDPHHVKTPREGQSELAASQKATEAAAQQHAREVAQLKSLHAAQLSQLQHDGREDVREAEARCSQAEQRLADRMGRNEQGVHNTEQAQLKAQLAADRGALDHQRQTLLQEQQTFAAACAAEREQLAAEKAAAASAMEAARAEAAKSRRSLAELESRAMQARQEVARLEAQAAGGKQAVEQEHAAIAAARAALEADWLAVQQESSQIMAAGAQVHAQSEELAAAFRQVEELRQMLTSQKADMIARQDELAAERRQWTAELEEIRESRQKWDADRLSAVRERAKLQQERAAALEAQEAASAAQTQLALRIKQWQAQGIKAQGIKAPLVWQLDVGKQPAMLDGAASSDAADLIQAARGSADPDARPKGHKRHHRSEPRRSRSTGRLSRERRESQAYLQSQQAFLESLRAASPANHMCIPSFHPASAQTYGGFGAQPVSHPMPRSACHTPQTLSGRWPYPPAMDHPSPEAPFPYANTVTRPSLHSSTGHYRSPATPVYASADLQQRPATAPLAATTPIAVDAAAQHAQRLQHDAGYSGGHQVATLQSEQPGAAGGLGGPQAASARTVLDASCPADPPSLESGSGNASGSSDGDLLKWRRLATEA</sequence>
<evidence type="ECO:0000313" key="3">
    <source>
        <dbReference type="EMBL" id="KAK9828944.1"/>
    </source>
</evidence>
<feature type="compositionally biased region" description="Polar residues" evidence="2">
    <location>
        <begin position="809"/>
        <end position="822"/>
    </location>
</feature>
<name>A0AAW1R5D8_9CHLO</name>
<feature type="region of interest" description="Disordered" evidence="2">
    <location>
        <begin position="253"/>
        <end position="296"/>
    </location>
</feature>
<feature type="region of interest" description="Disordered" evidence="2">
    <location>
        <begin position="692"/>
        <end position="731"/>
    </location>
</feature>
<feature type="compositionally biased region" description="Low complexity" evidence="2">
    <location>
        <begin position="911"/>
        <end position="925"/>
    </location>
</feature>
<proteinExistence type="predicted"/>
<feature type="region of interest" description="Disordered" evidence="2">
    <location>
        <begin position="99"/>
        <end position="132"/>
    </location>
</feature>
<feature type="compositionally biased region" description="Basic residues" evidence="2">
    <location>
        <begin position="701"/>
        <end position="716"/>
    </location>
</feature>
<dbReference type="EMBL" id="JALJOR010000001">
    <property type="protein sequence ID" value="KAK9828944.1"/>
    <property type="molecule type" value="Genomic_DNA"/>
</dbReference>
<dbReference type="AlphaFoldDB" id="A0AAW1R5D8"/>
<evidence type="ECO:0000313" key="4">
    <source>
        <dbReference type="Proteomes" id="UP001489004"/>
    </source>
</evidence>
<feature type="coiled-coil region" evidence="1">
    <location>
        <begin position="550"/>
        <end position="640"/>
    </location>
</feature>
<evidence type="ECO:0000256" key="2">
    <source>
        <dbReference type="SAM" id="MobiDB-lite"/>
    </source>
</evidence>
<gene>
    <name evidence="3" type="ORF">WJX72_002952</name>
</gene>
<evidence type="ECO:0000256" key="1">
    <source>
        <dbReference type="SAM" id="Coils"/>
    </source>
</evidence>
<dbReference type="Proteomes" id="UP001489004">
    <property type="component" value="Unassembled WGS sequence"/>
</dbReference>
<feature type="coiled-coil region" evidence="1">
    <location>
        <begin position="459"/>
        <end position="514"/>
    </location>
</feature>
<keyword evidence="1" id="KW-0175">Coiled coil</keyword>
<feature type="region of interest" description="Disordered" evidence="2">
    <location>
        <begin position="1"/>
        <end position="56"/>
    </location>
</feature>
<reference evidence="3 4" key="1">
    <citation type="journal article" date="2024" name="Nat. Commun.">
        <title>Phylogenomics reveals the evolutionary origins of lichenization in chlorophyte algae.</title>
        <authorList>
            <person name="Puginier C."/>
            <person name="Libourel C."/>
            <person name="Otte J."/>
            <person name="Skaloud P."/>
            <person name="Haon M."/>
            <person name="Grisel S."/>
            <person name="Petersen M."/>
            <person name="Berrin J.G."/>
            <person name="Delaux P.M."/>
            <person name="Dal Grande F."/>
            <person name="Keller J."/>
        </authorList>
    </citation>
    <scope>NUCLEOTIDE SEQUENCE [LARGE SCALE GENOMIC DNA]</scope>
    <source>
        <strain evidence="3 4">SAG 2043</strain>
    </source>
</reference>
<feature type="compositionally biased region" description="Basic and acidic residues" evidence="2">
    <location>
        <begin position="926"/>
        <end position="937"/>
    </location>
</feature>
<feature type="compositionally biased region" description="Low complexity" evidence="2">
    <location>
        <begin position="185"/>
        <end position="201"/>
    </location>
</feature>
<protein>
    <submittedName>
        <fullName evidence="3">Uncharacterized protein</fullName>
    </submittedName>
</protein>
<feature type="region of interest" description="Disordered" evidence="2">
    <location>
        <begin position="882"/>
        <end position="937"/>
    </location>
</feature>
<feature type="region of interest" description="Disordered" evidence="2">
    <location>
        <begin position="801"/>
        <end position="826"/>
    </location>
</feature>
<accession>A0AAW1R5D8</accession>